<reference evidence="9 10" key="1">
    <citation type="submission" date="2014-04" db="EMBL/GenBank/DDBJ databases">
        <title>Evolutionary Origins and Diversification of the Mycorrhizal Mutualists.</title>
        <authorList>
            <consortium name="DOE Joint Genome Institute"/>
            <consortium name="Mycorrhizal Genomics Consortium"/>
            <person name="Kohler A."/>
            <person name="Kuo A."/>
            <person name="Nagy L.G."/>
            <person name="Floudas D."/>
            <person name="Copeland A."/>
            <person name="Barry K.W."/>
            <person name="Cichocki N."/>
            <person name="Veneault-Fourrey C."/>
            <person name="LaButti K."/>
            <person name="Lindquist E.A."/>
            <person name="Lipzen A."/>
            <person name="Lundell T."/>
            <person name="Morin E."/>
            <person name="Murat C."/>
            <person name="Riley R."/>
            <person name="Ohm R."/>
            <person name="Sun H."/>
            <person name="Tunlid A."/>
            <person name="Henrissat B."/>
            <person name="Grigoriev I.V."/>
            <person name="Hibbett D.S."/>
            <person name="Martin F."/>
        </authorList>
    </citation>
    <scope>NUCLEOTIDE SEQUENCE [LARGE SCALE GENOMIC DNA]</scope>
    <source>
        <strain evidence="9 10">FD-317 M1</strain>
    </source>
</reference>
<dbReference type="SUPFAM" id="SSF51905">
    <property type="entry name" value="FAD/NAD(P)-binding domain"/>
    <property type="match status" value="1"/>
</dbReference>
<evidence type="ECO:0000259" key="8">
    <source>
        <dbReference type="Pfam" id="PF01494"/>
    </source>
</evidence>
<evidence type="ECO:0000256" key="1">
    <source>
        <dbReference type="ARBA" id="ARBA00005706"/>
    </source>
</evidence>
<keyword evidence="2" id="KW-0285">Flavoprotein</keyword>
<gene>
    <name evidence="9" type="ORF">GYMLUDRAFT_225434</name>
</gene>
<feature type="region of interest" description="Disordered" evidence="7">
    <location>
        <begin position="507"/>
        <end position="534"/>
    </location>
</feature>
<keyword evidence="3" id="KW-0274">FAD</keyword>
<dbReference type="InterPro" id="IPR050816">
    <property type="entry name" value="Flavin-dep_Halogenase_NPB"/>
</dbReference>
<evidence type="ECO:0000313" key="10">
    <source>
        <dbReference type="Proteomes" id="UP000053593"/>
    </source>
</evidence>
<evidence type="ECO:0000256" key="2">
    <source>
        <dbReference type="ARBA" id="ARBA00022630"/>
    </source>
</evidence>
<dbReference type="OrthoDB" id="3340390at2759"/>
<sequence length="581" mass="64014">MTIETFPLNTPPSNVDVLIVGGGPAGSYAASVLALEGISVVVLEASKFPRYHIGESLLPSVRNYLRFVGAEKKVIEHGFTRKPGGAIRFNHGKPEAYTDFVAIGQENSSWNVVRSEFDELLLNHARSCGAAVFEQTKATAVNFDGGDSSKRPISVSWACTPPSRSQVVSKDRSDNVIRGTTRFKYLVDTSGRAGIMSTKYLNNRYFNQALKNIATWGYWRNAGTYGVGTTREGAPYFEALLDESGWAWFIPINNGTTSVGFVRNQKMHNEGKEFNRTDNNTLPFGLSAVPNPSESTTVARYISMFKLAPGIVKLITEQGSLVEGSIRSASDYSYSAPTYAGPGFRIAGDAGAFIDPFFSSGVHLALTSALSAAASVSASIRGDCTEEEAARWHTTRFSTSYTRFQLVVLSAYKQLRAQNMNILTDIDEENYDRAFAFLRPVIQGNAEMGVRLYERELQESLDFCVKLFSATSPESHAQLSSNPRIGQELLDLTAPVMAPQVLEEALSVASESESRNGEKDRSESFEERRRKEETRMALEKINARRVLNPEYSVNGFEAEAFDGFSIRMERGRLGLKHASDL</sequence>
<feature type="compositionally biased region" description="Basic and acidic residues" evidence="7">
    <location>
        <begin position="512"/>
        <end position="534"/>
    </location>
</feature>
<keyword evidence="5" id="KW-0503">Monooxygenase</keyword>
<evidence type="ECO:0000256" key="4">
    <source>
        <dbReference type="ARBA" id="ARBA00023002"/>
    </source>
</evidence>
<dbReference type="InterPro" id="IPR006905">
    <property type="entry name" value="Flavin_halogenase"/>
</dbReference>
<dbReference type="PANTHER" id="PTHR43747:SF5">
    <property type="entry name" value="FAD-BINDING DOMAIN-CONTAINING PROTEIN"/>
    <property type="match status" value="1"/>
</dbReference>
<dbReference type="GO" id="GO:0004497">
    <property type="term" value="F:monooxygenase activity"/>
    <property type="evidence" value="ECO:0007669"/>
    <property type="project" value="UniProtKB-KW"/>
</dbReference>
<organism evidence="9 10">
    <name type="scientific">Collybiopsis luxurians FD-317 M1</name>
    <dbReference type="NCBI Taxonomy" id="944289"/>
    <lineage>
        <taxon>Eukaryota</taxon>
        <taxon>Fungi</taxon>
        <taxon>Dikarya</taxon>
        <taxon>Basidiomycota</taxon>
        <taxon>Agaricomycotina</taxon>
        <taxon>Agaricomycetes</taxon>
        <taxon>Agaricomycetidae</taxon>
        <taxon>Agaricales</taxon>
        <taxon>Marasmiineae</taxon>
        <taxon>Omphalotaceae</taxon>
        <taxon>Collybiopsis</taxon>
        <taxon>Collybiopsis luxurians</taxon>
    </lineage>
</organism>
<dbReference type="HOGENOM" id="CLU_024648_4_2_1"/>
<dbReference type="GO" id="GO:0140907">
    <property type="term" value="F:flavin-dependent halogenase activity"/>
    <property type="evidence" value="ECO:0007669"/>
    <property type="project" value="UniProtKB-ARBA"/>
</dbReference>
<evidence type="ECO:0000256" key="5">
    <source>
        <dbReference type="ARBA" id="ARBA00023033"/>
    </source>
</evidence>
<dbReference type="Gene3D" id="3.50.50.60">
    <property type="entry name" value="FAD/NAD(P)-binding domain"/>
    <property type="match status" value="1"/>
</dbReference>
<keyword evidence="4" id="KW-0560">Oxidoreductase</keyword>
<protein>
    <recommendedName>
        <fullName evidence="8">FAD-binding domain-containing protein</fullName>
    </recommendedName>
</protein>
<dbReference type="Pfam" id="PF01494">
    <property type="entry name" value="FAD_binding_3"/>
    <property type="match status" value="1"/>
</dbReference>
<keyword evidence="10" id="KW-1185">Reference proteome</keyword>
<dbReference type="PANTHER" id="PTHR43747">
    <property type="entry name" value="FAD-BINDING PROTEIN"/>
    <property type="match status" value="1"/>
</dbReference>
<dbReference type="Pfam" id="PF04820">
    <property type="entry name" value="Trp_halogenase"/>
    <property type="match status" value="1"/>
</dbReference>
<dbReference type="EMBL" id="KN834772">
    <property type="protein sequence ID" value="KIK61207.1"/>
    <property type="molecule type" value="Genomic_DNA"/>
</dbReference>
<dbReference type="InterPro" id="IPR002938">
    <property type="entry name" value="FAD-bd"/>
</dbReference>
<dbReference type="AlphaFoldDB" id="A0A0D0CQB0"/>
<dbReference type="PRINTS" id="PR00420">
    <property type="entry name" value="RNGMNOXGNASE"/>
</dbReference>
<name>A0A0D0CQB0_9AGAR</name>
<accession>A0A0D0CQB0</accession>
<evidence type="ECO:0000256" key="3">
    <source>
        <dbReference type="ARBA" id="ARBA00022827"/>
    </source>
</evidence>
<feature type="domain" description="FAD-binding" evidence="8">
    <location>
        <begin position="15"/>
        <end position="145"/>
    </location>
</feature>
<comment type="catalytic activity">
    <reaction evidence="6">
        <text>melleolide F + FADH2 + chloride + O2 = 6'-chloromelleolide F + FAD + 2 H2O + H(+)</text>
        <dbReference type="Rhea" id="RHEA:67160"/>
        <dbReference type="ChEBI" id="CHEBI:15377"/>
        <dbReference type="ChEBI" id="CHEBI:15378"/>
        <dbReference type="ChEBI" id="CHEBI:15379"/>
        <dbReference type="ChEBI" id="CHEBI:17996"/>
        <dbReference type="ChEBI" id="CHEBI:57692"/>
        <dbReference type="ChEBI" id="CHEBI:58307"/>
        <dbReference type="ChEBI" id="CHEBI:167712"/>
        <dbReference type="ChEBI" id="CHEBI:167713"/>
    </reaction>
    <physiologicalReaction direction="left-to-right" evidence="6">
        <dbReference type="Rhea" id="RHEA:67161"/>
    </physiologicalReaction>
</comment>
<dbReference type="GO" id="GO:0071949">
    <property type="term" value="F:FAD binding"/>
    <property type="evidence" value="ECO:0007669"/>
    <property type="project" value="InterPro"/>
</dbReference>
<dbReference type="Proteomes" id="UP000053593">
    <property type="component" value="Unassembled WGS sequence"/>
</dbReference>
<evidence type="ECO:0000256" key="7">
    <source>
        <dbReference type="SAM" id="MobiDB-lite"/>
    </source>
</evidence>
<dbReference type="InterPro" id="IPR036188">
    <property type="entry name" value="FAD/NAD-bd_sf"/>
</dbReference>
<evidence type="ECO:0000313" key="9">
    <source>
        <dbReference type="EMBL" id="KIK61207.1"/>
    </source>
</evidence>
<proteinExistence type="inferred from homology"/>
<evidence type="ECO:0000256" key="6">
    <source>
        <dbReference type="ARBA" id="ARBA00049364"/>
    </source>
</evidence>
<dbReference type="GO" id="GO:0044550">
    <property type="term" value="P:secondary metabolite biosynthetic process"/>
    <property type="evidence" value="ECO:0007669"/>
    <property type="project" value="UniProtKB-ARBA"/>
</dbReference>
<comment type="similarity">
    <text evidence="1">Belongs to the flavin-dependent halogenase family.</text>
</comment>